<sequence>MSLVSVQNISAAGLRAAANVIYRGGKSQLIAMFANDERELDNCFAIYCLFAEREAPKTPFRLLRAVVPASGPLEFPSLTPLTAAAAWYEREIHDLFGLTPLEHPDLRRLVLHENWPEGLYPLRRDFNQSHIDTADESYPIPCVAGEGVFEVPVGPIHAGIIEPGHFRFSQAGESVINLEAKLFFTHRGIEKSVEGMPIERAILSVERICGACSVSHAISFSQAVESLAEIKISYRAQLIRVIAAELERLYNHIGDVGNLCAGLGFAVGTSHGARLKEKLMRINETISGNRFLRGWVVPGGVTLNLPAAMAIDLVVELAAIETDFAELMALLRENEAFLNRVETTGILPHQAALDLGVVGVAARASGVAEDLRHDHPYACYNELDFRTPVYKDGDVAARLWVRADEVVVSIAIIRQAVARLADAPPALCLKLPPITAYKQAFGWSESARGANIHWLMTGKDNTVYRCFVRSASYSNWPSLTVAVPGDIIPDFPLINKSFELCYACLDR</sequence>
<comment type="subcellular location">
    <subcellularLocation>
        <location evidence="1">Cell membrane</location>
        <topology evidence="1">Peripheral membrane protein</topology>
    </subcellularLocation>
</comment>
<accession>A0A154BN67</accession>
<evidence type="ECO:0000259" key="6">
    <source>
        <dbReference type="Pfam" id="PF00329"/>
    </source>
</evidence>
<dbReference type="Gene3D" id="1.10.645.10">
    <property type="entry name" value="Cytochrome-c3 Hydrogenase, chain B"/>
    <property type="match status" value="1"/>
</dbReference>
<feature type="domain" description="NADH:ubiquinone oxidoreductase 30kDa subunit" evidence="6">
    <location>
        <begin position="9"/>
        <end position="128"/>
    </location>
</feature>
<keyword evidence="5" id="KW-0533">Nickel</keyword>
<dbReference type="InterPro" id="IPR037232">
    <property type="entry name" value="NADH_quin_OxRdtase_su_C/D-like"/>
</dbReference>
<keyword evidence="5" id="KW-0460">Magnesium</keyword>
<gene>
    <name evidence="8" type="ORF">AXX12_14455</name>
</gene>
<name>A0A154BN67_ANASB</name>
<feature type="binding site" evidence="5">
    <location>
        <position position="468"/>
    </location>
    <ligand>
        <name>Mg(2+)</name>
        <dbReference type="ChEBI" id="CHEBI:18420"/>
    </ligand>
</feature>
<feature type="binding site" evidence="5">
    <location>
        <position position="501"/>
    </location>
    <ligand>
        <name>Ni(2+)</name>
        <dbReference type="ChEBI" id="CHEBI:49786"/>
    </ligand>
</feature>
<dbReference type="GO" id="GO:0016651">
    <property type="term" value="F:oxidoreductase activity, acting on NAD(P)H"/>
    <property type="evidence" value="ECO:0007669"/>
    <property type="project" value="InterPro"/>
</dbReference>
<feature type="binding site" evidence="5">
    <location>
        <position position="212"/>
    </location>
    <ligand>
        <name>Fe cation</name>
        <dbReference type="ChEBI" id="CHEBI:24875"/>
    </ligand>
</feature>
<dbReference type="GO" id="GO:0051287">
    <property type="term" value="F:NAD binding"/>
    <property type="evidence" value="ECO:0007669"/>
    <property type="project" value="InterPro"/>
</dbReference>
<evidence type="ECO:0000313" key="8">
    <source>
        <dbReference type="EMBL" id="KYZ75351.1"/>
    </source>
</evidence>
<feature type="domain" description="NADH-quinone oxidoreductase subunit D" evidence="7">
    <location>
        <begin position="271"/>
        <end position="424"/>
    </location>
</feature>
<keyword evidence="9" id="KW-1185">Reference proteome</keyword>
<proteinExistence type="predicted"/>
<evidence type="ECO:0000313" key="9">
    <source>
        <dbReference type="Proteomes" id="UP000076268"/>
    </source>
</evidence>
<evidence type="ECO:0000256" key="3">
    <source>
        <dbReference type="ARBA" id="ARBA00023002"/>
    </source>
</evidence>
<keyword evidence="3" id="KW-0560">Oxidoreductase</keyword>
<dbReference type="InterPro" id="IPR020396">
    <property type="entry name" value="NADH_UbQ_OxRdtase_CS"/>
</dbReference>
<keyword evidence="5" id="KW-0408">Iron</keyword>
<keyword evidence="2" id="KW-0813">Transport</keyword>
<dbReference type="Gene3D" id="3.30.460.80">
    <property type="entry name" value="NADH:ubiquinone oxidoreductase, 30kDa subunit"/>
    <property type="match status" value="1"/>
</dbReference>
<evidence type="ECO:0000256" key="1">
    <source>
        <dbReference type="ARBA" id="ARBA00004202"/>
    </source>
</evidence>
<dbReference type="InterPro" id="IPR001501">
    <property type="entry name" value="Ni-dep_hyd_lsu"/>
</dbReference>
<dbReference type="InterPro" id="IPR001268">
    <property type="entry name" value="NADH_UbQ_OxRdtase_30kDa_su"/>
</dbReference>
<dbReference type="PROSITE" id="PS00542">
    <property type="entry name" value="COMPLEX1_30K"/>
    <property type="match status" value="1"/>
</dbReference>
<dbReference type="SUPFAM" id="SSF143243">
    <property type="entry name" value="Nqo5-like"/>
    <property type="match status" value="1"/>
</dbReference>
<dbReference type="InterPro" id="IPR001135">
    <property type="entry name" value="NADH_Q_OxRdtase_suD"/>
</dbReference>
<dbReference type="GO" id="GO:0008137">
    <property type="term" value="F:NADH dehydrogenase (ubiquinone) activity"/>
    <property type="evidence" value="ECO:0007669"/>
    <property type="project" value="InterPro"/>
</dbReference>
<comment type="caution">
    <text evidence="8">The sequence shown here is derived from an EMBL/GenBank/DDBJ whole genome shotgun (WGS) entry which is preliminary data.</text>
</comment>
<organism evidence="8 9">
    <name type="scientific">Anaerosporomusa subterranea</name>
    <dbReference type="NCBI Taxonomy" id="1794912"/>
    <lineage>
        <taxon>Bacteria</taxon>
        <taxon>Bacillati</taxon>
        <taxon>Bacillota</taxon>
        <taxon>Negativicutes</taxon>
        <taxon>Acetonemataceae</taxon>
        <taxon>Anaerosporomusa</taxon>
    </lineage>
</organism>
<dbReference type="Proteomes" id="UP000076268">
    <property type="component" value="Unassembled WGS sequence"/>
</dbReference>
<dbReference type="Pfam" id="PF00346">
    <property type="entry name" value="Complex1_49kDa"/>
    <property type="match status" value="2"/>
</dbReference>
<evidence type="ECO:0000256" key="2">
    <source>
        <dbReference type="ARBA" id="ARBA00022448"/>
    </source>
</evidence>
<dbReference type="EMBL" id="LSGP01000025">
    <property type="protein sequence ID" value="KYZ75351.1"/>
    <property type="molecule type" value="Genomic_DNA"/>
</dbReference>
<dbReference type="PANTHER" id="PTHR43485:SF1">
    <property type="entry name" value="FORMATE HYDROGENLYASE SUBUNIT 5-RELATED"/>
    <property type="match status" value="1"/>
</dbReference>
<dbReference type="Pfam" id="PF00374">
    <property type="entry name" value="NiFeSe_Hases"/>
    <property type="match status" value="1"/>
</dbReference>
<dbReference type="PANTHER" id="PTHR43485">
    <property type="entry name" value="HYDROGENASE-4 COMPONENT G"/>
    <property type="match status" value="1"/>
</dbReference>
<dbReference type="STRING" id="1794912.AXX12_14455"/>
<evidence type="ECO:0000259" key="7">
    <source>
        <dbReference type="Pfam" id="PF00346"/>
    </source>
</evidence>
<evidence type="ECO:0000256" key="5">
    <source>
        <dbReference type="PIRSR" id="PIRSR601501-1"/>
    </source>
</evidence>
<dbReference type="GO" id="GO:0005886">
    <property type="term" value="C:plasma membrane"/>
    <property type="evidence" value="ECO:0007669"/>
    <property type="project" value="UniProtKB-SubCell"/>
</dbReference>
<feature type="binding site" evidence="5">
    <location>
        <position position="212"/>
    </location>
    <ligand>
        <name>Ni(2+)</name>
        <dbReference type="ChEBI" id="CHEBI:49786"/>
    </ligand>
</feature>
<dbReference type="Pfam" id="PF00329">
    <property type="entry name" value="Complex1_30kDa"/>
    <property type="match status" value="1"/>
</dbReference>
<dbReference type="GO" id="GO:0016151">
    <property type="term" value="F:nickel cation binding"/>
    <property type="evidence" value="ECO:0007669"/>
    <property type="project" value="InterPro"/>
</dbReference>
<feature type="binding site" evidence="5">
    <location>
        <position position="190"/>
    </location>
    <ligand>
        <name>Mg(2+)</name>
        <dbReference type="ChEBI" id="CHEBI:18420"/>
    </ligand>
</feature>
<dbReference type="RefSeq" id="WP_066245072.1">
    <property type="nucleotide sequence ID" value="NZ_LSGP01000025.1"/>
</dbReference>
<keyword evidence="5" id="KW-0479">Metal-binding</keyword>
<protein>
    <submittedName>
        <fullName evidence="8">NADH dehydrogenase</fullName>
    </submittedName>
</protein>
<comment type="cofactor">
    <cofactor evidence="5">
        <name>Ni(2+)</name>
        <dbReference type="ChEBI" id="CHEBI:49786"/>
    </cofactor>
</comment>
<dbReference type="GO" id="GO:0048038">
    <property type="term" value="F:quinone binding"/>
    <property type="evidence" value="ECO:0007669"/>
    <property type="project" value="InterPro"/>
</dbReference>
<feature type="binding site" evidence="5">
    <location>
        <position position="504"/>
    </location>
    <ligand>
        <name>Fe cation</name>
        <dbReference type="ChEBI" id="CHEBI:24875"/>
    </ligand>
</feature>
<dbReference type="InterPro" id="IPR029014">
    <property type="entry name" value="NiFe-Hase_large"/>
</dbReference>
<dbReference type="InterPro" id="IPR052197">
    <property type="entry name" value="ComplexI_49kDa-like"/>
</dbReference>
<dbReference type="OrthoDB" id="9801496at2"/>
<evidence type="ECO:0000256" key="4">
    <source>
        <dbReference type="ARBA" id="ARBA00023027"/>
    </source>
</evidence>
<dbReference type="AlphaFoldDB" id="A0A154BN67"/>
<comment type="cofactor">
    <cofactor evidence="5">
        <name>Fe cation</name>
        <dbReference type="ChEBI" id="CHEBI:24875"/>
    </cofactor>
</comment>
<dbReference type="SUPFAM" id="SSF56762">
    <property type="entry name" value="HydB/Nqo4-like"/>
    <property type="match status" value="1"/>
</dbReference>
<reference evidence="8 9" key="1">
    <citation type="submission" date="2016-02" db="EMBL/GenBank/DDBJ databases">
        <title>Anaerosporomusa subterraneum gen. nov., sp. nov., a spore-forming obligate anaerobe isolated from saprolite.</title>
        <authorList>
            <person name="Choi J.K."/>
            <person name="Shah M."/>
            <person name="Yee N."/>
        </authorList>
    </citation>
    <scope>NUCLEOTIDE SEQUENCE [LARGE SCALE GENOMIC DNA]</scope>
    <source>
        <strain evidence="8 9">RU4</strain>
    </source>
</reference>
<feature type="binding site" evidence="5">
    <location>
        <position position="209"/>
    </location>
    <ligand>
        <name>Ni(2+)</name>
        <dbReference type="ChEBI" id="CHEBI:49786"/>
    </ligand>
</feature>
<feature type="domain" description="NADH-quinone oxidoreductase subunit D" evidence="7">
    <location>
        <begin position="439"/>
        <end position="507"/>
    </location>
</feature>
<keyword evidence="4" id="KW-0520">NAD</keyword>